<comment type="cofactor">
    <cofactor evidence="1 8">
        <name>Mg(2+)</name>
        <dbReference type="ChEBI" id="CHEBI:18420"/>
    </cofactor>
</comment>
<keyword evidence="11" id="KW-1185">Reference proteome</keyword>
<dbReference type="InterPro" id="IPR050556">
    <property type="entry name" value="Type_II_TA_system_RNase"/>
</dbReference>
<evidence type="ECO:0000256" key="6">
    <source>
        <dbReference type="ARBA" id="ARBA00022842"/>
    </source>
</evidence>
<dbReference type="InterPro" id="IPR002716">
    <property type="entry name" value="PIN_dom"/>
</dbReference>
<dbReference type="PANTHER" id="PTHR33653:SF1">
    <property type="entry name" value="RIBONUCLEASE VAPC2"/>
    <property type="match status" value="1"/>
</dbReference>
<feature type="binding site" evidence="8">
    <location>
        <position position="98"/>
    </location>
    <ligand>
        <name>Mg(2+)</name>
        <dbReference type="ChEBI" id="CHEBI:18420"/>
    </ligand>
</feature>
<accession>A0ABR8YYC5</accession>
<sequence length="135" mass="14589">MARRLILDTNVLIDYERGQLDQAALDDDELAIAAITVAEYRTGIELADSVERAAARSRALALITETIEVLDYTEVTAAHHARLIAHTRRSGRVRGAHDLVIAAHAAQTGRVVLSRDAVARFGDLPGVIAEEPAGR</sequence>
<feature type="domain" description="PIN" evidence="9">
    <location>
        <begin position="6"/>
        <end position="117"/>
    </location>
</feature>
<organism evidence="10 11">
    <name type="scientific">Oceanitalea stevensii</name>
    <dbReference type="NCBI Taxonomy" id="2763072"/>
    <lineage>
        <taxon>Bacteria</taxon>
        <taxon>Bacillati</taxon>
        <taxon>Actinomycetota</taxon>
        <taxon>Actinomycetes</taxon>
        <taxon>Micrococcales</taxon>
        <taxon>Bogoriellaceae</taxon>
        <taxon>Georgenia</taxon>
    </lineage>
</organism>
<evidence type="ECO:0000313" key="11">
    <source>
        <dbReference type="Proteomes" id="UP000661894"/>
    </source>
</evidence>
<keyword evidence="3 8" id="KW-0540">Nuclease</keyword>
<evidence type="ECO:0000256" key="8">
    <source>
        <dbReference type="HAMAP-Rule" id="MF_00265"/>
    </source>
</evidence>
<evidence type="ECO:0000256" key="7">
    <source>
        <dbReference type="ARBA" id="ARBA00038093"/>
    </source>
</evidence>
<keyword evidence="5 8" id="KW-0378">Hydrolase</keyword>
<feature type="binding site" evidence="8">
    <location>
        <position position="8"/>
    </location>
    <ligand>
        <name>Mg(2+)</name>
        <dbReference type="ChEBI" id="CHEBI:18420"/>
    </ligand>
</feature>
<evidence type="ECO:0000256" key="3">
    <source>
        <dbReference type="ARBA" id="ARBA00022722"/>
    </source>
</evidence>
<dbReference type="InterPro" id="IPR029060">
    <property type="entry name" value="PIN-like_dom_sf"/>
</dbReference>
<dbReference type="InterPro" id="IPR022907">
    <property type="entry name" value="VapC_family"/>
</dbReference>
<evidence type="ECO:0000259" key="9">
    <source>
        <dbReference type="Pfam" id="PF01850"/>
    </source>
</evidence>
<reference evidence="10 11" key="1">
    <citation type="submission" date="2020-08" db="EMBL/GenBank/DDBJ databases">
        <title>A Genomic Blueprint of the Chicken Gut Microbiome.</title>
        <authorList>
            <person name="Gilroy R."/>
            <person name="Ravi A."/>
            <person name="Getino M."/>
            <person name="Pursley I."/>
            <person name="Horton D.L."/>
            <person name="Alikhan N.-F."/>
            <person name="Baker D."/>
            <person name="Gharbi K."/>
            <person name="Hall N."/>
            <person name="Watson M."/>
            <person name="Adriaenssens E.M."/>
            <person name="Foster-Nyarko E."/>
            <person name="Jarju S."/>
            <person name="Secka A."/>
            <person name="Antonio M."/>
            <person name="Oren A."/>
            <person name="Chaudhuri R."/>
            <person name="La Ragione R.M."/>
            <person name="Hildebrand F."/>
            <person name="Pallen M.J."/>
        </authorList>
    </citation>
    <scope>NUCLEOTIDE SEQUENCE [LARGE SCALE GENOMIC DNA]</scope>
    <source>
        <strain evidence="10 11">Sa1BUA1</strain>
    </source>
</reference>
<dbReference type="EMBL" id="JACSPO010000001">
    <property type="protein sequence ID" value="MBD8061041.1"/>
    <property type="molecule type" value="Genomic_DNA"/>
</dbReference>
<keyword evidence="4 8" id="KW-0479">Metal-binding</keyword>
<dbReference type="Gene3D" id="3.40.50.1010">
    <property type="entry name" value="5'-nuclease"/>
    <property type="match status" value="1"/>
</dbReference>
<dbReference type="SUPFAM" id="SSF88723">
    <property type="entry name" value="PIN domain-like"/>
    <property type="match status" value="1"/>
</dbReference>
<keyword evidence="6 8" id="KW-0460">Magnesium</keyword>
<gene>
    <name evidence="8" type="primary">vapC</name>
    <name evidence="10" type="ORF">H9624_01730</name>
</gene>
<dbReference type="RefSeq" id="WP_251838187.1">
    <property type="nucleotide sequence ID" value="NZ_JACSPO010000001.1"/>
</dbReference>
<dbReference type="Proteomes" id="UP000661894">
    <property type="component" value="Unassembled WGS sequence"/>
</dbReference>
<evidence type="ECO:0000313" key="10">
    <source>
        <dbReference type="EMBL" id="MBD8061041.1"/>
    </source>
</evidence>
<keyword evidence="2 8" id="KW-1277">Toxin-antitoxin system</keyword>
<dbReference type="HAMAP" id="MF_00265">
    <property type="entry name" value="VapC_Nob1"/>
    <property type="match status" value="1"/>
</dbReference>
<dbReference type="EC" id="3.1.-.-" evidence="8"/>
<protein>
    <recommendedName>
        <fullName evidence="8">Ribonuclease VapC</fullName>
        <shortName evidence="8">RNase VapC</shortName>
        <ecNumber evidence="8">3.1.-.-</ecNumber>
    </recommendedName>
    <alternativeName>
        <fullName evidence="8">Toxin VapC</fullName>
    </alternativeName>
</protein>
<evidence type="ECO:0000256" key="5">
    <source>
        <dbReference type="ARBA" id="ARBA00022801"/>
    </source>
</evidence>
<comment type="caution">
    <text evidence="10">The sequence shown here is derived from an EMBL/GenBank/DDBJ whole genome shotgun (WGS) entry which is preliminary data.</text>
</comment>
<keyword evidence="8" id="KW-0800">Toxin</keyword>
<dbReference type="PANTHER" id="PTHR33653">
    <property type="entry name" value="RIBONUCLEASE VAPC2"/>
    <property type="match status" value="1"/>
</dbReference>
<proteinExistence type="inferred from homology"/>
<comment type="similarity">
    <text evidence="7 8">Belongs to the PINc/VapC protein family.</text>
</comment>
<comment type="function">
    <text evidence="8">Toxic component of a toxin-antitoxin (TA) system. An RNase.</text>
</comment>
<evidence type="ECO:0000256" key="4">
    <source>
        <dbReference type="ARBA" id="ARBA00022723"/>
    </source>
</evidence>
<name>A0ABR8YYC5_9MICO</name>
<dbReference type="Pfam" id="PF01850">
    <property type="entry name" value="PIN"/>
    <property type="match status" value="1"/>
</dbReference>
<evidence type="ECO:0000256" key="2">
    <source>
        <dbReference type="ARBA" id="ARBA00022649"/>
    </source>
</evidence>
<evidence type="ECO:0000256" key="1">
    <source>
        <dbReference type="ARBA" id="ARBA00001946"/>
    </source>
</evidence>